<dbReference type="AlphaFoldDB" id="A0A3D8HAT0"/>
<evidence type="ECO:0000313" key="2">
    <source>
        <dbReference type="EMBL" id="MBC8603156.1"/>
    </source>
</evidence>
<dbReference type="Proteomes" id="UP000629596">
    <property type="component" value="Unassembled WGS sequence"/>
</dbReference>
<evidence type="ECO:0008006" key="6">
    <source>
        <dbReference type="Google" id="ProtNLM"/>
    </source>
</evidence>
<sequence>MTINIRNKNIRKNALPRTGKVLDAVGGGGYPSAGSVPSTGGSSVVEGNFEIIEGEGILVDKQSAGSLIYKISHGNTSEGESTANEGTFVVKNVLVDTFGHVTGVESDDMGIIFDGKYLRKDKPDQTDYLLGLNGGATFGNYVGGFLGSGGIINEKGYAELMGLTLREFLEVPELRFNRIDVISGETWNAIAFGLIESVDEVNRIVTLKLEEGELSGMHLSDFCRGIFHNLTDNATQPGKDSAGFEVMVGFSTSYFTPVEIIDNAHFKYELKPGTTVHPCTFMKFAVYGNPTDKNRQASAYSTRTYQRYLVGVDTWEITPKHVSMQFGDLSNLVINGESLAGGSVYLNNVYFGGNILTVGGLDNGLKGKDAYSVTLSTYSAVFNTREDLTEQSDVVTGDKTVMTGSDIVVASAFRITTRIQATKGEKPLRYSTVVGEGKYLVSATGDGCTFTVTDGMIVVHSVTAEKAVIKIDVNCEGIAVYEQEFTIVSVTDGIDGTDIEWIYQRTATEAGKPSKPVSENIDDFVPEGWTDDPVGTTIDMPYEWSCKREKNNGVWGEFSDVFLWLKFGKDGKEIEYIYRRTSSASRPSTPGTSQTDDFVPEGWTDDPVGPNASYPYEWVSVRKKVNGVWGSFSLPALSAKYSFDGQDGRPGTDGRPGIDGTDGIQGPALNYCGDWSSTTTYYKNDHLVDVVSVRDSSDNPTFYLLLNSSSRNQYPGSYPSVWQVQNSFKNVATDLLFAKKATISRWSFSNYYIYSNNLSACFNGSENADVPLLAVGVNGQTLDSRGLIPDSASPGGYKVNPKAALKIYKRGILTVGEGIEDSNAGISGVGSAASNPAPIRFWAGSTYDNRYSAPYRVDHFGNLVANNCDLTGSFKTSAAGKRLSISINSTYGALLSMTDANSNSVLKLFGPGTSTPAGINVVNGSFTSIMEGHQFALISSIGSMSTKIDSDGSTMIKASKWPTAAKAGIGEMYVENGYVKVKTS</sequence>
<organism evidence="3 4">
    <name type="scientific">Parabacteroides acidifaciens</name>
    <dbReference type="NCBI Taxonomy" id="2290935"/>
    <lineage>
        <taxon>Bacteria</taxon>
        <taxon>Pseudomonadati</taxon>
        <taxon>Bacteroidota</taxon>
        <taxon>Bacteroidia</taxon>
        <taxon>Bacteroidales</taxon>
        <taxon>Tannerellaceae</taxon>
        <taxon>Parabacteroides</taxon>
    </lineage>
</organism>
<dbReference type="Proteomes" id="UP000256321">
    <property type="component" value="Unassembled WGS sequence"/>
</dbReference>
<evidence type="ECO:0000313" key="5">
    <source>
        <dbReference type="Proteomes" id="UP000629596"/>
    </source>
</evidence>
<evidence type="ECO:0000313" key="4">
    <source>
        <dbReference type="Proteomes" id="UP000256321"/>
    </source>
</evidence>
<reference evidence="2 5" key="2">
    <citation type="submission" date="2020-08" db="EMBL/GenBank/DDBJ databases">
        <title>Genome public.</title>
        <authorList>
            <person name="Liu C."/>
            <person name="Sun Q."/>
        </authorList>
    </citation>
    <scope>NUCLEOTIDE SEQUENCE [LARGE SCALE GENOMIC DNA]</scope>
    <source>
        <strain evidence="2 5">426_9</strain>
    </source>
</reference>
<accession>A0A3D8HAT0</accession>
<gene>
    <name evidence="3" type="ORF">DWU89_16095</name>
    <name evidence="2" type="ORF">H8784_15705</name>
</gene>
<comment type="caution">
    <text evidence="3">The sequence shown here is derived from an EMBL/GenBank/DDBJ whole genome shotgun (WGS) entry which is preliminary data.</text>
</comment>
<name>A0A3D8HAT0_9BACT</name>
<protein>
    <recommendedName>
        <fullName evidence="6">Collagen-like protein</fullName>
    </recommendedName>
</protein>
<evidence type="ECO:0000256" key="1">
    <source>
        <dbReference type="SAM" id="MobiDB-lite"/>
    </source>
</evidence>
<dbReference type="EMBL" id="JACRTI010000048">
    <property type="protein sequence ID" value="MBC8603156.1"/>
    <property type="molecule type" value="Genomic_DNA"/>
</dbReference>
<feature type="compositionally biased region" description="Low complexity" evidence="1">
    <location>
        <begin position="581"/>
        <end position="593"/>
    </location>
</feature>
<feature type="region of interest" description="Disordered" evidence="1">
    <location>
        <begin position="581"/>
        <end position="602"/>
    </location>
</feature>
<evidence type="ECO:0000313" key="3">
    <source>
        <dbReference type="EMBL" id="RDU48089.1"/>
    </source>
</evidence>
<keyword evidence="5" id="KW-1185">Reference proteome</keyword>
<dbReference type="EMBL" id="QREV01000048">
    <property type="protein sequence ID" value="RDU48089.1"/>
    <property type="molecule type" value="Genomic_DNA"/>
</dbReference>
<proteinExistence type="predicted"/>
<dbReference type="RefSeq" id="WP_115500650.1">
    <property type="nucleotide sequence ID" value="NZ_JACRTI010000048.1"/>
</dbReference>
<reference evidence="3 4" key="1">
    <citation type="submission" date="2018-07" db="EMBL/GenBank/DDBJ databases">
        <title>Parabacteroides acidifaciens nov. sp., isolated from human feces.</title>
        <authorList>
            <person name="Wang Y.J."/>
        </authorList>
    </citation>
    <scope>NUCLEOTIDE SEQUENCE [LARGE SCALE GENOMIC DNA]</scope>
    <source>
        <strain evidence="3 4">426-9</strain>
    </source>
</reference>
<feature type="region of interest" description="Disordered" evidence="1">
    <location>
        <begin position="644"/>
        <end position="663"/>
    </location>
</feature>